<proteinExistence type="predicted"/>
<evidence type="ECO:0000313" key="2">
    <source>
        <dbReference type="Proteomes" id="UP000289821"/>
    </source>
</evidence>
<keyword evidence="2" id="KW-1185">Reference proteome</keyword>
<organism evidence="1 2">
    <name type="scientific">Leeuwenhoekiella aestuarii</name>
    <dbReference type="NCBI Taxonomy" id="2249426"/>
    <lineage>
        <taxon>Bacteria</taxon>
        <taxon>Pseudomonadati</taxon>
        <taxon>Bacteroidota</taxon>
        <taxon>Flavobacteriia</taxon>
        <taxon>Flavobacteriales</taxon>
        <taxon>Flavobacteriaceae</taxon>
        <taxon>Leeuwenhoekiella</taxon>
    </lineage>
</organism>
<gene>
    <name evidence="1" type="ORF">DSM04_101264</name>
</gene>
<dbReference type="NCBIfam" id="TIGR02436">
    <property type="entry name" value="four helix bundle protein"/>
    <property type="match status" value="1"/>
</dbReference>
<sequence length="82" mass="9481">MAHYNSFEDLEVFKKARLLSQNVWEIIQTTELKQDFELRNQINTSSGSIMDNIAEGFGRGGNKEFINFLGFPKVRAVKQNRN</sequence>
<dbReference type="Gene3D" id="1.20.1440.60">
    <property type="entry name" value="23S rRNA-intervening sequence"/>
    <property type="match status" value="1"/>
</dbReference>
<comment type="caution">
    <text evidence="1">The sequence shown here is derived from an EMBL/GenBank/DDBJ whole genome shotgun (WGS) entry which is preliminary data.</text>
</comment>
<dbReference type="InterPro" id="IPR012657">
    <property type="entry name" value="23S_rRNA-intervening_sequence"/>
</dbReference>
<dbReference type="PANTHER" id="PTHR38471">
    <property type="entry name" value="FOUR HELIX BUNDLE PROTEIN"/>
    <property type="match status" value="1"/>
</dbReference>
<dbReference type="PANTHER" id="PTHR38471:SF2">
    <property type="entry name" value="FOUR HELIX BUNDLE PROTEIN"/>
    <property type="match status" value="1"/>
</dbReference>
<dbReference type="AlphaFoldDB" id="A0A4Q0P0H6"/>
<accession>A0A4Q0P0H6</accession>
<name>A0A4Q0P0H6_9FLAO</name>
<evidence type="ECO:0000313" key="1">
    <source>
        <dbReference type="EMBL" id="RXG18076.1"/>
    </source>
</evidence>
<dbReference type="EMBL" id="QOVI01000001">
    <property type="protein sequence ID" value="RXG18076.1"/>
    <property type="molecule type" value="Genomic_DNA"/>
</dbReference>
<protein>
    <submittedName>
        <fullName evidence="1">Four helix bundle protein</fullName>
    </submittedName>
</protein>
<dbReference type="InterPro" id="IPR036583">
    <property type="entry name" value="23S_rRNA_IVS_sf"/>
</dbReference>
<dbReference type="SUPFAM" id="SSF158446">
    <property type="entry name" value="IVS-encoded protein-like"/>
    <property type="match status" value="1"/>
</dbReference>
<dbReference type="Proteomes" id="UP000289821">
    <property type="component" value="Unassembled WGS sequence"/>
</dbReference>
<dbReference type="Pfam" id="PF05635">
    <property type="entry name" value="23S_rRNA_IVP"/>
    <property type="match status" value="1"/>
</dbReference>
<reference evidence="1 2" key="1">
    <citation type="submission" date="2018-07" db="EMBL/GenBank/DDBJ databases">
        <title>Leeuwenhoekiella genomics.</title>
        <authorList>
            <person name="Tahon G."/>
            <person name="Willems A."/>
        </authorList>
    </citation>
    <scope>NUCLEOTIDE SEQUENCE [LARGE SCALE GENOMIC DNA]</scope>
    <source>
        <strain evidence="1 2">R-50232</strain>
    </source>
</reference>